<dbReference type="STRING" id="763665.A0A2G5BBA9"/>
<dbReference type="Pfam" id="PF00784">
    <property type="entry name" value="MyTH4"/>
    <property type="match status" value="1"/>
</dbReference>
<dbReference type="PANTHER" id="PTHR45876:SF8">
    <property type="entry name" value="FI04035P"/>
    <property type="match status" value="1"/>
</dbReference>
<dbReference type="GO" id="GO:0005096">
    <property type="term" value="F:GTPase activator activity"/>
    <property type="evidence" value="ECO:0007669"/>
    <property type="project" value="TreeGrafter"/>
</dbReference>
<dbReference type="AlphaFoldDB" id="A0A2G5BBA9"/>
<dbReference type="SMART" id="SM00324">
    <property type="entry name" value="RhoGAP"/>
    <property type="match status" value="1"/>
</dbReference>
<evidence type="ECO:0000259" key="2">
    <source>
        <dbReference type="PROSITE" id="PS51016"/>
    </source>
</evidence>
<dbReference type="Gene3D" id="1.10.555.10">
    <property type="entry name" value="Rho GTPase activation protein"/>
    <property type="match status" value="1"/>
</dbReference>
<proteinExistence type="predicted"/>
<evidence type="ECO:0000259" key="1">
    <source>
        <dbReference type="PROSITE" id="PS50238"/>
    </source>
</evidence>
<reference evidence="3 4" key="1">
    <citation type="journal article" date="2015" name="Genome Biol. Evol.">
        <title>Phylogenomic analyses indicate that early fungi evolved digesting cell walls of algal ancestors of land plants.</title>
        <authorList>
            <person name="Chang Y."/>
            <person name="Wang S."/>
            <person name="Sekimoto S."/>
            <person name="Aerts A.L."/>
            <person name="Choi C."/>
            <person name="Clum A."/>
            <person name="LaButti K.M."/>
            <person name="Lindquist E.A."/>
            <person name="Yee Ngan C."/>
            <person name="Ohm R.A."/>
            <person name="Salamov A.A."/>
            <person name="Grigoriev I.V."/>
            <person name="Spatafora J.W."/>
            <person name="Berbee M.L."/>
        </authorList>
    </citation>
    <scope>NUCLEOTIDE SEQUENCE [LARGE SCALE GENOMIC DNA]</scope>
    <source>
        <strain evidence="3 4">NRRL 1564</strain>
    </source>
</reference>
<dbReference type="InterPro" id="IPR038185">
    <property type="entry name" value="MyTH4_dom_sf"/>
</dbReference>
<dbReference type="GO" id="GO:0005737">
    <property type="term" value="C:cytoplasm"/>
    <property type="evidence" value="ECO:0007669"/>
    <property type="project" value="TreeGrafter"/>
</dbReference>
<dbReference type="OrthoDB" id="437889at2759"/>
<dbReference type="GO" id="GO:0005856">
    <property type="term" value="C:cytoskeleton"/>
    <property type="evidence" value="ECO:0007669"/>
    <property type="project" value="InterPro"/>
</dbReference>
<dbReference type="PANTHER" id="PTHR45876">
    <property type="entry name" value="FI04035P"/>
    <property type="match status" value="1"/>
</dbReference>
<dbReference type="GO" id="GO:0007165">
    <property type="term" value="P:signal transduction"/>
    <property type="evidence" value="ECO:0007669"/>
    <property type="project" value="InterPro"/>
</dbReference>
<evidence type="ECO:0000313" key="3">
    <source>
        <dbReference type="EMBL" id="PIA16304.1"/>
    </source>
</evidence>
<evidence type="ECO:0000313" key="4">
    <source>
        <dbReference type="Proteomes" id="UP000242474"/>
    </source>
</evidence>
<gene>
    <name evidence="3" type="ORF">COEREDRAFT_81289</name>
</gene>
<organism evidence="3 4">
    <name type="scientific">Coemansia reversa (strain ATCC 12441 / NRRL 1564)</name>
    <dbReference type="NCBI Taxonomy" id="763665"/>
    <lineage>
        <taxon>Eukaryota</taxon>
        <taxon>Fungi</taxon>
        <taxon>Fungi incertae sedis</taxon>
        <taxon>Zoopagomycota</taxon>
        <taxon>Kickxellomycotina</taxon>
        <taxon>Kickxellomycetes</taxon>
        <taxon>Kickxellales</taxon>
        <taxon>Kickxellaceae</taxon>
        <taxon>Coemansia</taxon>
    </lineage>
</organism>
<name>A0A2G5BBA9_COERN</name>
<dbReference type="InterPro" id="IPR008936">
    <property type="entry name" value="Rho_GTPase_activation_prot"/>
</dbReference>
<feature type="domain" description="Rho-GAP" evidence="1">
    <location>
        <begin position="130"/>
        <end position="318"/>
    </location>
</feature>
<dbReference type="Pfam" id="PF00620">
    <property type="entry name" value="RhoGAP"/>
    <property type="match status" value="1"/>
</dbReference>
<dbReference type="InterPro" id="IPR000198">
    <property type="entry name" value="RhoGAP_dom"/>
</dbReference>
<dbReference type="Gene3D" id="1.25.40.530">
    <property type="entry name" value="MyTH4 domain"/>
    <property type="match status" value="1"/>
</dbReference>
<dbReference type="PROSITE" id="PS50238">
    <property type="entry name" value="RHOGAP"/>
    <property type="match status" value="1"/>
</dbReference>
<accession>A0A2G5BBA9</accession>
<dbReference type="SUPFAM" id="SSF48350">
    <property type="entry name" value="GTPase activation domain, GAP"/>
    <property type="match status" value="1"/>
</dbReference>
<dbReference type="PROSITE" id="PS51016">
    <property type="entry name" value="MYTH4"/>
    <property type="match status" value="1"/>
</dbReference>
<dbReference type="EMBL" id="KZ303500">
    <property type="protein sequence ID" value="PIA16304.1"/>
    <property type="molecule type" value="Genomic_DNA"/>
</dbReference>
<dbReference type="Proteomes" id="UP000242474">
    <property type="component" value="Unassembled WGS sequence"/>
</dbReference>
<feature type="domain" description="MyTH4" evidence="2">
    <location>
        <begin position="1"/>
        <end position="119"/>
    </location>
</feature>
<keyword evidence="4" id="KW-1185">Reference proteome</keyword>
<sequence>MGNSDEDVSLEDRFGDVLWLANTGIHAQLMRDEAFCQLAKQVTGNPSPLAAERGWALMGVLLYAFHPSQVLLPHLEAFVDSAPAEMTVLRRFVRLQLARARRTGSRSANMSTGELRLILTVPSRPLVFGASLNELMATPELVNPDSGLPRILECLVARVVDLGGDYTEGLFRVSADSDAVAMTRLRIEAGNLDLSHIRDPNVPASLLKEWLRDLAEPLVPESLYERCVRAPNDPETAMGVLTLLPPTALHVLKYLLNFLARLLRPEVQARTRMDGNNLALIFGPTLLRNPASDLKDAFMTTSGEQAFVLTLLEAFKHP</sequence>
<dbReference type="InterPro" id="IPR000857">
    <property type="entry name" value="MyTH4_dom"/>
</dbReference>
<protein>
    <submittedName>
        <fullName evidence="3">RhoGAP-domain-containing protein</fullName>
    </submittedName>
</protein>